<comment type="caution">
    <text evidence="1">The sequence shown here is derived from an EMBL/GenBank/DDBJ whole genome shotgun (WGS) entry which is preliminary data.</text>
</comment>
<proteinExistence type="predicted"/>
<keyword evidence="2" id="KW-1185">Reference proteome</keyword>
<sequence>MLEVHRFGHRWAELTRDIADRHNKLSTCLYKDYAEPAHYCVFHIGSSKAFYKLTIEMTLVAVKKSRALKPLNGGYGRTPNMERERKAGCLRDTRIVHGKPLRFSTKPYTYRICVGAVNRPETSQWSVTVSEIQEVTGSRHVCG</sequence>
<dbReference type="EMBL" id="JAWDGP010002435">
    <property type="protein sequence ID" value="KAK3783225.1"/>
    <property type="molecule type" value="Genomic_DNA"/>
</dbReference>
<name>A0AAE1DUW1_9GAST</name>
<organism evidence="1 2">
    <name type="scientific">Elysia crispata</name>
    <name type="common">lettuce slug</name>
    <dbReference type="NCBI Taxonomy" id="231223"/>
    <lineage>
        <taxon>Eukaryota</taxon>
        <taxon>Metazoa</taxon>
        <taxon>Spiralia</taxon>
        <taxon>Lophotrochozoa</taxon>
        <taxon>Mollusca</taxon>
        <taxon>Gastropoda</taxon>
        <taxon>Heterobranchia</taxon>
        <taxon>Euthyneura</taxon>
        <taxon>Panpulmonata</taxon>
        <taxon>Sacoglossa</taxon>
        <taxon>Placobranchoidea</taxon>
        <taxon>Plakobranchidae</taxon>
        <taxon>Elysia</taxon>
    </lineage>
</organism>
<dbReference type="Proteomes" id="UP001283361">
    <property type="component" value="Unassembled WGS sequence"/>
</dbReference>
<accession>A0AAE1DUW1</accession>
<reference evidence="1" key="1">
    <citation type="journal article" date="2023" name="G3 (Bethesda)">
        <title>A reference genome for the long-term kleptoplast-retaining sea slug Elysia crispata morphotype clarki.</title>
        <authorList>
            <person name="Eastman K.E."/>
            <person name="Pendleton A.L."/>
            <person name="Shaikh M.A."/>
            <person name="Suttiyut T."/>
            <person name="Ogas R."/>
            <person name="Tomko P."/>
            <person name="Gavelis G."/>
            <person name="Widhalm J.R."/>
            <person name="Wisecaver J.H."/>
        </authorList>
    </citation>
    <scope>NUCLEOTIDE SEQUENCE</scope>
    <source>
        <strain evidence="1">ECLA1</strain>
    </source>
</reference>
<evidence type="ECO:0000313" key="2">
    <source>
        <dbReference type="Proteomes" id="UP001283361"/>
    </source>
</evidence>
<evidence type="ECO:0000313" key="1">
    <source>
        <dbReference type="EMBL" id="KAK3783225.1"/>
    </source>
</evidence>
<gene>
    <name evidence="1" type="ORF">RRG08_011507</name>
</gene>
<protein>
    <submittedName>
        <fullName evidence="1">Uncharacterized protein</fullName>
    </submittedName>
</protein>
<dbReference type="AlphaFoldDB" id="A0AAE1DUW1"/>